<dbReference type="RefSeq" id="WP_125260976.1">
    <property type="nucleotide sequence ID" value="NZ_CP114280.1"/>
</dbReference>
<dbReference type="CDD" id="cd13125">
    <property type="entry name" value="MATE_like_10"/>
    <property type="match status" value="1"/>
</dbReference>
<evidence type="ECO:0000256" key="5">
    <source>
        <dbReference type="ARBA" id="ARBA00023136"/>
    </source>
</evidence>
<dbReference type="PANTHER" id="PTHR30250:SF30">
    <property type="entry name" value="LIPID III FLIPPASE"/>
    <property type="match status" value="1"/>
</dbReference>
<evidence type="ECO:0000256" key="1">
    <source>
        <dbReference type="ARBA" id="ARBA00004651"/>
    </source>
</evidence>
<reference evidence="7 8" key="1">
    <citation type="submission" date="2022-12" db="EMBL/GenBank/DDBJ databases">
        <title>Complete genome sequencing of Dickeya lacustris type strain LMG30899.</title>
        <authorList>
            <person name="Dobhal S."/>
            <person name="Arizala D."/>
            <person name="Arif M."/>
        </authorList>
    </citation>
    <scope>NUCLEOTIDE SEQUENCE [LARGE SCALE GENOMIC DNA]</scope>
    <source>
        <strain evidence="7 8">LMG30899</strain>
    </source>
</reference>
<organism evidence="7 8">
    <name type="scientific">Dickeya lacustris</name>
    <dbReference type="NCBI Taxonomy" id="2259638"/>
    <lineage>
        <taxon>Bacteria</taxon>
        <taxon>Pseudomonadati</taxon>
        <taxon>Pseudomonadota</taxon>
        <taxon>Gammaproteobacteria</taxon>
        <taxon>Enterobacterales</taxon>
        <taxon>Pectobacteriaceae</taxon>
        <taxon>Dickeya</taxon>
    </lineage>
</organism>
<dbReference type="Pfam" id="PF01943">
    <property type="entry name" value="Polysacc_synt"/>
    <property type="match status" value="1"/>
</dbReference>
<gene>
    <name evidence="7" type="primary">wzxE</name>
    <name evidence="7" type="ORF">O1Q98_12845</name>
</gene>
<evidence type="ECO:0000256" key="3">
    <source>
        <dbReference type="ARBA" id="ARBA00022692"/>
    </source>
</evidence>
<evidence type="ECO:0000256" key="2">
    <source>
        <dbReference type="ARBA" id="ARBA00022475"/>
    </source>
</evidence>
<dbReference type="NCBIfam" id="NF011679">
    <property type="entry name" value="PRK15099.1"/>
    <property type="match status" value="1"/>
</dbReference>
<dbReference type="EMBL" id="CP114280">
    <property type="protein sequence ID" value="WFN54558.1"/>
    <property type="molecule type" value="Genomic_DNA"/>
</dbReference>
<feature type="transmembrane region" description="Helical" evidence="6">
    <location>
        <begin position="361"/>
        <end position="382"/>
    </location>
</feature>
<feature type="transmembrane region" description="Helical" evidence="6">
    <location>
        <begin position="113"/>
        <end position="137"/>
    </location>
</feature>
<evidence type="ECO:0000256" key="6">
    <source>
        <dbReference type="SAM" id="Phobius"/>
    </source>
</evidence>
<evidence type="ECO:0000313" key="8">
    <source>
        <dbReference type="Proteomes" id="UP001219630"/>
    </source>
</evidence>
<evidence type="ECO:0000313" key="7">
    <source>
        <dbReference type="EMBL" id="WFN54558.1"/>
    </source>
</evidence>
<dbReference type="InterPro" id="IPR002797">
    <property type="entry name" value="Polysacc_synth"/>
</dbReference>
<feature type="transmembrane region" description="Helical" evidence="6">
    <location>
        <begin position="256"/>
        <end position="276"/>
    </location>
</feature>
<feature type="transmembrane region" description="Helical" evidence="6">
    <location>
        <begin position="45"/>
        <end position="67"/>
    </location>
</feature>
<evidence type="ECO:0000256" key="4">
    <source>
        <dbReference type="ARBA" id="ARBA00022989"/>
    </source>
</evidence>
<feature type="transmembrane region" description="Helical" evidence="6">
    <location>
        <begin position="394"/>
        <end position="412"/>
    </location>
</feature>
<dbReference type="InterPro" id="IPR050833">
    <property type="entry name" value="Poly_Biosynth_Transport"/>
</dbReference>
<keyword evidence="8" id="KW-1185">Reference proteome</keyword>
<proteinExistence type="predicted"/>
<feature type="transmembrane region" description="Helical" evidence="6">
    <location>
        <begin position="12"/>
        <end position="33"/>
    </location>
</feature>
<feature type="transmembrane region" description="Helical" evidence="6">
    <location>
        <begin position="216"/>
        <end position="236"/>
    </location>
</feature>
<name>A0ABY8G3P3_9GAMM</name>
<feature type="transmembrane region" description="Helical" evidence="6">
    <location>
        <begin position="296"/>
        <end position="313"/>
    </location>
</feature>
<feature type="transmembrane region" description="Helical" evidence="6">
    <location>
        <begin position="149"/>
        <end position="169"/>
    </location>
</feature>
<dbReference type="PANTHER" id="PTHR30250">
    <property type="entry name" value="PST FAMILY PREDICTED COLANIC ACID TRANSPORTER"/>
    <property type="match status" value="1"/>
</dbReference>
<dbReference type="Proteomes" id="UP001219630">
    <property type="component" value="Chromosome"/>
</dbReference>
<keyword evidence="3 6" id="KW-0812">Transmembrane</keyword>
<accession>A0ABY8G3P3</accession>
<keyword evidence="4 6" id="KW-1133">Transmembrane helix</keyword>
<feature type="transmembrane region" description="Helical" evidence="6">
    <location>
        <begin position="175"/>
        <end position="193"/>
    </location>
</feature>
<keyword evidence="2" id="KW-1003">Cell membrane</keyword>
<feature type="transmembrane region" description="Helical" evidence="6">
    <location>
        <begin position="79"/>
        <end position="101"/>
    </location>
</feature>
<sequence length="415" mass="44447">MSLARASLWTAASMLVKIGTGLVVIKLLAVLFGPQGVGLAGNYRQLITVLGVMAGAGIANGVTRLVARAASATDPPHGLGTAVTLAIGFSLLLAAALWWQAALLSRLLFGDAGYAPVIRVLAVLQPAIAAASVLLAVLKGYQDAPGTALAVSTASLSGVLAYGVCVGVWGYQGALIGLALIPALGVVPAFFILKRRTTVDVQALTPSWSWPDARQLCRFGLMTLITVLTLPTAYLLMRNQLAAHAGWHAVGVWQGASIISDAWLSLITSSFSVYLLPALSRHQHKAAIRREVLQALRFVMLLAASVATVIWLLRDGVIWVLFSNDFLPMRDLLTFQLAGDVFKVSAYVFGYLVLAQASLRYYWLAEISQFLLLTGFACWLIPLQGAVGAAQAYLLSYLLYFLLCGAAFWRYCRHI</sequence>
<comment type="subcellular location">
    <subcellularLocation>
        <location evidence="1">Cell membrane</location>
        <topology evidence="1">Multi-pass membrane protein</topology>
    </subcellularLocation>
</comment>
<keyword evidence="5 6" id="KW-0472">Membrane</keyword>
<feature type="transmembrane region" description="Helical" evidence="6">
    <location>
        <begin position="333"/>
        <end position="354"/>
    </location>
</feature>
<dbReference type="InterPro" id="IPR044550">
    <property type="entry name" value="WzxE"/>
</dbReference>
<protein>
    <submittedName>
        <fullName evidence="7">Lipid III flippase WzxE</fullName>
    </submittedName>
</protein>